<dbReference type="RefSeq" id="WP_258878318.1">
    <property type="nucleotide sequence ID" value="NZ_CP048914.1"/>
</dbReference>
<evidence type="ECO:0000313" key="2">
    <source>
        <dbReference type="EMBL" id="QMS84699.1"/>
    </source>
</evidence>
<keyword evidence="3" id="KW-1185">Reference proteome</keyword>
<dbReference type="InterPro" id="IPR038765">
    <property type="entry name" value="Papain-like_cys_pep_sf"/>
</dbReference>
<dbReference type="PANTHER" id="PTHR46333:SF2">
    <property type="entry name" value="CYTOKINESIS PROTEIN 3"/>
    <property type="match status" value="1"/>
</dbReference>
<dbReference type="GO" id="GO:0005737">
    <property type="term" value="C:cytoplasm"/>
    <property type="evidence" value="ECO:0007669"/>
    <property type="project" value="TreeGrafter"/>
</dbReference>
<organism evidence="2 3">
    <name type="scientific">Candidatus Xianfuyuplasma coldseepsis</name>
    <dbReference type="NCBI Taxonomy" id="2782163"/>
    <lineage>
        <taxon>Bacteria</taxon>
        <taxon>Bacillati</taxon>
        <taxon>Mycoplasmatota</taxon>
        <taxon>Mollicutes</taxon>
        <taxon>Candidatus Izemoplasmatales</taxon>
        <taxon>Candidatus Izemoplasmataceae</taxon>
        <taxon>Candidatus Xianfuyuplasma</taxon>
    </lineage>
</organism>
<dbReference type="KEGG" id="xcl:G4Z02_02670"/>
<dbReference type="InterPro" id="IPR052557">
    <property type="entry name" value="CAP/Cytokinesis_protein"/>
</dbReference>
<protein>
    <submittedName>
        <fullName evidence="2">Transglutaminase domain-containing protein</fullName>
    </submittedName>
</protein>
<dbReference type="PANTHER" id="PTHR46333">
    <property type="entry name" value="CYTOKINESIS PROTEIN 3"/>
    <property type="match status" value="1"/>
</dbReference>
<evidence type="ECO:0000259" key="1">
    <source>
        <dbReference type="Pfam" id="PF01841"/>
    </source>
</evidence>
<dbReference type="InterPro" id="IPR002931">
    <property type="entry name" value="Transglutaminase-like"/>
</dbReference>
<dbReference type="Pfam" id="PF01841">
    <property type="entry name" value="Transglut_core"/>
    <property type="match status" value="1"/>
</dbReference>
<sequence>MKTLKILLNALVLVVVVLFAYEFIFNQAVENITVSCEDAYNGTLNEMTVICDVQDPDSLITTDHPLELVLWHNDTSTEIISLQNGSNTFLFDNLDYATTYEIVVSGYTYIDDTYESYAFYTNTFYTITEGYNVPVLLYQEETIGDLEFGFSVTVNDPDELTNAIYYELYDDNQLTDEGSIDSLGAIQQIDGLNELTAYRLLLYVEYIVDIDNHTTTFDMLETFVTLATPEAPIATISNVTNDNAEISFLLDTLDNDATDVFYRVELQDSDHNVLDSVVPDTSTITFDVSLITGDFTINVIASYDYDGATYTDKVLYTYSVYNNEYATFFNIPTLSKIDTSAPLTNYNQYKDYLYTYIDEGVTSFTITCEASLDCTTLVEQDPFSDLPFLISDVVHPYHSLSQIGFSYTDEEIDITTTLSYTQAERDAIDSQVNTILNTIITESMTPEDQIQAVHDYIINNAEYDQTCYENSQTCDNDHSALGILFDGNAVCEGYAHLTDIMLRALRIKSFRISSETHQWNAVYIDDQWLHMDTTWDDPIVEHGPGVLRYDYYLITTIELHVLDTESHTYDTTIINYMN</sequence>
<dbReference type="SUPFAM" id="SSF54001">
    <property type="entry name" value="Cysteine proteinases"/>
    <property type="match status" value="1"/>
</dbReference>
<reference evidence="2 3" key="1">
    <citation type="submission" date="2020-02" db="EMBL/GenBank/DDBJ databases">
        <authorList>
            <person name="Zheng R.K."/>
            <person name="Sun C.M."/>
        </authorList>
    </citation>
    <scope>NUCLEOTIDE SEQUENCE [LARGE SCALE GENOMIC DNA]</scope>
    <source>
        <strain evidence="3">zrk13</strain>
    </source>
</reference>
<dbReference type="AlphaFoldDB" id="A0A7L7KQI7"/>
<feature type="domain" description="Transglutaminase-like" evidence="1">
    <location>
        <begin position="437"/>
        <end position="533"/>
    </location>
</feature>
<dbReference type="EMBL" id="CP048914">
    <property type="protein sequence ID" value="QMS84699.1"/>
    <property type="molecule type" value="Genomic_DNA"/>
</dbReference>
<dbReference type="Gene3D" id="3.10.620.30">
    <property type="match status" value="1"/>
</dbReference>
<proteinExistence type="predicted"/>
<accession>A0A7L7KQI7</accession>
<dbReference type="Proteomes" id="UP000514720">
    <property type="component" value="Chromosome"/>
</dbReference>
<name>A0A7L7KQI7_9MOLU</name>
<evidence type="ECO:0000313" key="3">
    <source>
        <dbReference type="Proteomes" id="UP000514720"/>
    </source>
</evidence>
<gene>
    <name evidence="2" type="ORF">G4Z02_02670</name>
</gene>